<feature type="transmembrane region" description="Helical" evidence="1">
    <location>
        <begin position="72"/>
        <end position="93"/>
    </location>
</feature>
<keyword evidence="1" id="KW-0472">Membrane</keyword>
<evidence type="ECO:0000313" key="3">
    <source>
        <dbReference type="Proteomes" id="UP001275436"/>
    </source>
</evidence>
<sequence>MSNITEEVKKDQADDLRKAVEELNDSSNQEFNSDSIQISKHKELEMDILNLPPRKDVHYNSKRMRLKLNFSLFRLIMVIIILSVLVSGILWIVDFNIFLIE</sequence>
<protein>
    <submittedName>
        <fullName evidence="2">Uncharacterized protein</fullName>
    </submittedName>
</protein>
<dbReference type="EMBL" id="BSKO01000001">
    <property type="protein sequence ID" value="GLO66467.1"/>
    <property type="molecule type" value="Genomic_DNA"/>
</dbReference>
<organism evidence="2 3">
    <name type="scientific">Oceanobacillus kimchii</name>
    <dbReference type="NCBI Taxonomy" id="746691"/>
    <lineage>
        <taxon>Bacteria</taxon>
        <taxon>Bacillati</taxon>
        <taxon>Bacillota</taxon>
        <taxon>Bacilli</taxon>
        <taxon>Bacillales</taxon>
        <taxon>Bacillaceae</taxon>
        <taxon>Oceanobacillus</taxon>
    </lineage>
</organism>
<keyword evidence="1" id="KW-0812">Transmembrane</keyword>
<dbReference type="Proteomes" id="UP001275436">
    <property type="component" value="Unassembled WGS sequence"/>
</dbReference>
<proteinExistence type="predicted"/>
<evidence type="ECO:0000256" key="1">
    <source>
        <dbReference type="SAM" id="Phobius"/>
    </source>
</evidence>
<accession>A0ABQ5TJX0</accession>
<reference evidence="2 3" key="1">
    <citation type="submission" date="2023-02" db="EMBL/GenBank/DDBJ databases">
        <title>Oceanobacillus kimchii IFOP_LL358 isolated form Alexandrium catenella lab strain.</title>
        <authorList>
            <person name="Gajardo G."/>
            <person name="Ueki S."/>
            <person name="Maruyama F."/>
        </authorList>
    </citation>
    <scope>NUCLEOTIDE SEQUENCE [LARGE SCALE GENOMIC DNA]</scope>
    <source>
        <strain evidence="2 3">IFOP_LL358</strain>
    </source>
</reference>
<keyword evidence="3" id="KW-1185">Reference proteome</keyword>
<evidence type="ECO:0000313" key="2">
    <source>
        <dbReference type="EMBL" id="GLO66467.1"/>
    </source>
</evidence>
<comment type="caution">
    <text evidence="2">The sequence shown here is derived from an EMBL/GenBank/DDBJ whole genome shotgun (WGS) entry which is preliminary data.</text>
</comment>
<dbReference type="RefSeq" id="WP_017796928.1">
    <property type="nucleotide sequence ID" value="NZ_BSKO01000001.1"/>
</dbReference>
<keyword evidence="1" id="KW-1133">Transmembrane helix</keyword>
<name>A0ABQ5TJX0_9BACI</name>
<gene>
    <name evidence="2" type="ORF">MACH08_22510</name>
</gene>